<feature type="region of interest" description="Disordered" evidence="1">
    <location>
        <begin position="138"/>
        <end position="175"/>
    </location>
</feature>
<evidence type="ECO:0000313" key="3">
    <source>
        <dbReference type="EMBL" id="SVC90940.1"/>
    </source>
</evidence>
<feature type="compositionally biased region" description="Polar residues" evidence="1">
    <location>
        <begin position="164"/>
        <end position="175"/>
    </location>
</feature>
<sequence>MEQMQEQPLHWDNHRTNLNLTFIFALIVAVIGILGQPVLFVLGIGVAIYSWLTNPKQYLIYRDALVIVYGRPRIKSYPFQEISHLETLSLPIGERLRVRMVNGRRIMLLTKDSDTFRAKLDEALDAFHGEQRGIDYAKENELDTAIDTPTENPLDEVPPEENLGESSSENDNVPY</sequence>
<accession>A0A382R179</accession>
<reference evidence="3" key="1">
    <citation type="submission" date="2018-05" db="EMBL/GenBank/DDBJ databases">
        <authorList>
            <person name="Lanie J.A."/>
            <person name="Ng W.-L."/>
            <person name="Kazmierczak K.M."/>
            <person name="Andrzejewski T.M."/>
            <person name="Davidsen T.M."/>
            <person name="Wayne K.J."/>
            <person name="Tettelin H."/>
            <person name="Glass J.I."/>
            <person name="Rusch D."/>
            <person name="Podicherti R."/>
            <person name="Tsui H.-C.T."/>
            <person name="Winkler M.E."/>
        </authorList>
    </citation>
    <scope>NUCLEOTIDE SEQUENCE</scope>
</reference>
<keyword evidence="2" id="KW-1133">Transmembrane helix</keyword>
<protein>
    <recommendedName>
        <fullName evidence="4">DUF304 domain-containing protein</fullName>
    </recommendedName>
</protein>
<name>A0A382R179_9ZZZZ</name>
<proteinExistence type="predicted"/>
<evidence type="ECO:0000256" key="1">
    <source>
        <dbReference type="SAM" id="MobiDB-lite"/>
    </source>
</evidence>
<keyword evidence="2" id="KW-0472">Membrane</keyword>
<evidence type="ECO:0008006" key="4">
    <source>
        <dbReference type="Google" id="ProtNLM"/>
    </source>
</evidence>
<gene>
    <name evidence="3" type="ORF">METZ01_LOCUS343794</name>
</gene>
<evidence type="ECO:0000256" key="2">
    <source>
        <dbReference type="SAM" id="Phobius"/>
    </source>
</evidence>
<feature type="transmembrane region" description="Helical" evidence="2">
    <location>
        <begin position="20"/>
        <end position="52"/>
    </location>
</feature>
<dbReference type="EMBL" id="UINC01118068">
    <property type="protein sequence ID" value="SVC90940.1"/>
    <property type="molecule type" value="Genomic_DNA"/>
</dbReference>
<keyword evidence="2" id="KW-0812">Transmembrane</keyword>
<feature type="compositionally biased region" description="Acidic residues" evidence="1">
    <location>
        <begin position="153"/>
        <end position="163"/>
    </location>
</feature>
<organism evidence="3">
    <name type="scientific">marine metagenome</name>
    <dbReference type="NCBI Taxonomy" id="408172"/>
    <lineage>
        <taxon>unclassified sequences</taxon>
        <taxon>metagenomes</taxon>
        <taxon>ecological metagenomes</taxon>
    </lineage>
</organism>
<dbReference type="AlphaFoldDB" id="A0A382R179"/>